<dbReference type="WBParaSite" id="RSKR_0000133550.1">
    <property type="protein sequence ID" value="RSKR_0000133550.1"/>
    <property type="gene ID" value="RSKR_0000133550"/>
</dbReference>
<organism evidence="1 2">
    <name type="scientific">Rhabditophanes sp. KR3021</name>
    <dbReference type="NCBI Taxonomy" id="114890"/>
    <lineage>
        <taxon>Eukaryota</taxon>
        <taxon>Metazoa</taxon>
        <taxon>Ecdysozoa</taxon>
        <taxon>Nematoda</taxon>
        <taxon>Chromadorea</taxon>
        <taxon>Rhabditida</taxon>
        <taxon>Tylenchina</taxon>
        <taxon>Panagrolaimomorpha</taxon>
        <taxon>Strongyloidoidea</taxon>
        <taxon>Alloionematidae</taxon>
        <taxon>Rhabditophanes</taxon>
    </lineage>
</organism>
<protein>
    <submittedName>
        <fullName evidence="2">Saposin B-type domain-containing protein</fullName>
    </submittedName>
</protein>
<sequence length="149" mass="16994">MNFSNAYQNKITSTDFVVSLVMKEPRICEVCYDFSKEYLNWTTLGYEGCLETTLSYCTCLMNVVQNYAKIPHKPDLCVVIVPKLLEKIKSDIGNGGILENNIKKVAQDFCLLLLPFCKTSKSFKSSGLPANPDHQNSHRNFHEWIDIYA</sequence>
<evidence type="ECO:0000313" key="1">
    <source>
        <dbReference type="Proteomes" id="UP000095286"/>
    </source>
</evidence>
<accession>A0AC35TJY1</accession>
<dbReference type="Proteomes" id="UP000095286">
    <property type="component" value="Unplaced"/>
</dbReference>
<name>A0AC35TJY1_9BILA</name>
<proteinExistence type="predicted"/>
<reference evidence="2" key="1">
    <citation type="submission" date="2016-11" db="UniProtKB">
        <authorList>
            <consortium name="WormBaseParasite"/>
        </authorList>
    </citation>
    <scope>IDENTIFICATION</scope>
    <source>
        <strain evidence="2">KR3021</strain>
    </source>
</reference>
<evidence type="ECO:0000313" key="2">
    <source>
        <dbReference type="WBParaSite" id="RSKR_0000133550.1"/>
    </source>
</evidence>